<feature type="compositionally biased region" description="Polar residues" evidence="1">
    <location>
        <begin position="559"/>
        <end position="568"/>
    </location>
</feature>
<name>A0A2N0NY61_9GLOM</name>
<dbReference type="Proteomes" id="UP000232722">
    <property type="component" value="Unassembled WGS sequence"/>
</dbReference>
<organism evidence="2 3">
    <name type="scientific">Rhizophagus irregularis</name>
    <dbReference type="NCBI Taxonomy" id="588596"/>
    <lineage>
        <taxon>Eukaryota</taxon>
        <taxon>Fungi</taxon>
        <taxon>Fungi incertae sedis</taxon>
        <taxon>Mucoromycota</taxon>
        <taxon>Glomeromycotina</taxon>
        <taxon>Glomeromycetes</taxon>
        <taxon>Glomerales</taxon>
        <taxon>Glomeraceae</taxon>
        <taxon>Rhizophagus</taxon>
    </lineage>
</organism>
<reference evidence="2 3" key="2">
    <citation type="submission" date="2017-09" db="EMBL/GenBank/DDBJ databases">
        <title>Extensive intraspecific genome diversity in a model arbuscular mycorrhizal fungus.</title>
        <authorList>
            <person name="Chen E.C."/>
            <person name="Morin E."/>
            <person name="Beaudet D."/>
            <person name="Noel J."/>
            <person name="Ndikumana S."/>
            <person name="Charron P."/>
            <person name="St-Onge C."/>
            <person name="Giorgi J."/>
            <person name="Grigoriev I.V."/>
            <person name="Roux C."/>
            <person name="Martin F.M."/>
            <person name="Corradi N."/>
        </authorList>
    </citation>
    <scope>NUCLEOTIDE SEQUENCE [LARGE SCALE GENOMIC DNA]</scope>
    <source>
        <strain evidence="2 3">A5</strain>
    </source>
</reference>
<dbReference type="EMBL" id="LLXJ01002161">
    <property type="protein sequence ID" value="PKB99501.1"/>
    <property type="molecule type" value="Genomic_DNA"/>
</dbReference>
<feature type="compositionally biased region" description="Polar residues" evidence="1">
    <location>
        <begin position="513"/>
        <end position="532"/>
    </location>
</feature>
<protein>
    <submittedName>
        <fullName evidence="2">Uncharacterized protein</fullName>
    </submittedName>
</protein>
<accession>A0A2N0NY61</accession>
<evidence type="ECO:0000313" key="2">
    <source>
        <dbReference type="EMBL" id="PKB99501.1"/>
    </source>
</evidence>
<dbReference type="VEuPathDB" id="FungiDB:RhiirFUN_003787"/>
<feature type="compositionally biased region" description="Polar residues" evidence="1">
    <location>
        <begin position="707"/>
        <end position="720"/>
    </location>
</feature>
<feature type="region of interest" description="Disordered" evidence="1">
    <location>
        <begin position="497"/>
        <end position="581"/>
    </location>
</feature>
<proteinExistence type="predicted"/>
<comment type="caution">
    <text evidence="2">The sequence shown here is derived from an EMBL/GenBank/DDBJ whole genome shotgun (WGS) entry which is preliminary data.</text>
</comment>
<sequence>MAENTRSKSTKRQNHKTQFENHSNLSDEEMVAETYKANEKASFSTQATKKLKKTEDFSSPLSPNNNDNNMVIDDKNEMEHPISSEPDVSSRDTSSCISQTPIINNQDAMDTDLSANNSDKGITQGSADTQITPDTNNDVNSHNLEIFKEYNSRSDSQYILFFTRDQFDKEKSNNEILNDLKNAFLMENDIIEYKTNKKATIEFYTILIGTEITFNKLKEKPVALLNSTAPKIYSREAIDNLINYNINNLRARSVNLLNVPINYDINLLIKHIANFTSSVIDSYKEFIPNRRNTNRNLPSRIKYNLRSPTYKKVTLTFNKPNAVEYLLSQHKWGILIENFLIRIVPIDDQQHNFKHRTTPTYVVTGIPLNANVLDLIPLTDHLNARSIEFLPTKPVSLHKVANIYCNIDDNKHVQYTKFDTNFQGFQLHIYPAQKFNLNDTCGFCGKENHNVYDCNETDYTIIPHNKERKYRKKFLKRQNSYTLNDNVKLSYDQIKPLMSSQRNRPNLHGRYNTRPSPNQGYQTKTPNNSTFTSRDKHHNRGPASHSTIVPDNDMDNWDFNPNNANVNKPTIKGKQRASDNSNNDELLNRIVHLETIIKDLSSEITVLKTTDKQHKNDILFLKEQETRHANNMEKLNQHLTTINDNMTKQAATISGVPKIVSFLENLEQNGFFSQFDDNNQAYGSNNYSYPPHDEFVTEEHLQEEYNDSQSGYESSSTVETHNVFPDTDYTPSRPTGGYPTITSSISNKFGNMLGLVGHRQQ</sequence>
<gene>
    <name evidence="2" type="ORF">RhiirA5_461562</name>
</gene>
<dbReference type="VEuPathDB" id="FungiDB:FUN_001232"/>
<evidence type="ECO:0000256" key="1">
    <source>
        <dbReference type="SAM" id="MobiDB-lite"/>
    </source>
</evidence>
<dbReference type="AlphaFoldDB" id="A0A2N0NY61"/>
<reference evidence="2 3" key="1">
    <citation type="submission" date="2016-04" db="EMBL/GenBank/DDBJ databases">
        <title>Genome analyses suggest a sexual origin of heterokaryosis in a supposedly ancient asexual fungus.</title>
        <authorList>
            <person name="Ropars J."/>
            <person name="Sedzielewska K."/>
            <person name="Noel J."/>
            <person name="Charron P."/>
            <person name="Farinelli L."/>
            <person name="Marton T."/>
            <person name="Kruger M."/>
            <person name="Pelin A."/>
            <person name="Brachmann A."/>
            <person name="Corradi N."/>
        </authorList>
    </citation>
    <scope>NUCLEOTIDE SEQUENCE [LARGE SCALE GENOMIC DNA]</scope>
    <source>
        <strain evidence="2 3">A5</strain>
    </source>
</reference>
<feature type="region of interest" description="Disordered" evidence="1">
    <location>
        <begin position="704"/>
        <end position="740"/>
    </location>
</feature>
<evidence type="ECO:0000313" key="3">
    <source>
        <dbReference type="Proteomes" id="UP000232722"/>
    </source>
</evidence>
<feature type="region of interest" description="Disordered" evidence="1">
    <location>
        <begin position="1"/>
        <end position="68"/>
    </location>
</feature>
<dbReference type="VEuPathDB" id="FungiDB:RhiirA1_536325"/>